<dbReference type="PANTHER" id="PTHR43132">
    <property type="entry name" value="ARSENICAL RESISTANCE OPERON REPRESSOR ARSR-RELATED"/>
    <property type="match status" value="1"/>
</dbReference>
<dbReference type="CDD" id="cd00090">
    <property type="entry name" value="HTH_ARSR"/>
    <property type="match status" value="1"/>
</dbReference>
<dbReference type="InterPro" id="IPR011991">
    <property type="entry name" value="ArsR-like_HTH"/>
</dbReference>
<keyword evidence="1" id="KW-0805">Transcription regulation</keyword>
<dbReference type="InterPro" id="IPR001845">
    <property type="entry name" value="HTH_ArsR_DNA-bd_dom"/>
</dbReference>
<evidence type="ECO:0000313" key="5">
    <source>
        <dbReference type="EMBL" id="TBT96030.1"/>
    </source>
</evidence>
<dbReference type="PRINTS" id="PR00778">
    <property type="entry name" value="HTHARSR"/>
</dbReference>
<dbReference type="InterPro" id="IPR051011">
    <property type="entry name" value="Metal_resp_trans_reg"/>
</dbReference>
<evidence type="ECO:0000256" key="3">
    <source>
        <dbReference type="ARBA" id="ARBA00023163"/>
    </source>
</evidence>
<feature type="domain" description="HTH arsR-type" evidence="4">
    <location>
        <begin position="17"/>
        <end position="111"/>
    </location>
</feature>
<keyword evidence="2" id="KW-0238">DNA-binding</keyword>
<dbReference type="SUPFAM" id="SSF46785">
    <property type="entry name" value="Winged helix' DNA-binding domain"/>
    <property type="match status" value="1"/>
</dbReference>
<dbReference type="InterPro" id="IPR036390">
    <property type="entry name" value="WH_DNA-bd_sf"/>
</dbReference>
<sequence length="118" mass="12891">MAHATSSPRPTAEDHGQRNAEWEELGSVFRALGSPLRVGIVVLLQERSRSVNELVEALAVSQPLVSQHLRVLRSAGLVAGARNGREMIYATTSDAVFDLVARAGRQLRQPRPSLRVAR</sequence>
<evidence type="ECO:0000313" key="6">
    <source>
        <dbReference type="Proteomes" id="UP000291933"/>
    </source>
</evidence>
<organism evidence="5 6">
    <name type="scientific">Propioniciclava tarda</name>
    <dbReference type="NCBI Taxonomy" id="433330"/>
    <lineage>
        <taxon>Bacteria</taxon>
        <taxon>Bacillati</taxon>
        <taxon>Actinomycetota</taxon>
        <taxon>Actinomycetes</taxon>
        <taxon>Propionibacteriales</taxon>
        <taxon>Propionibacteriaceae</taxon>
        <taxon>Propioniciclava</taxon>
    </lineage>
</organism>
<keyword evidence="3" id="KW-0804">Transcription</keyword>
<dbReference type="GO" id="GO:0003700">
    <property type="term" value="F:DNA-binding transcription factor activity"/>
    <property type="evidence" value="ECO:0007669"/>
    <property type="project" value="InterPro"/>
</dbReference>
<dbReference type="OrthoDB" id="3268605at2"/>
<name>A0A4Q9KPS5_PROTD</name>
<dbReference type="Gene3D" id="1.10.10.10">
    <property type="entry name" value="Winged helix-like DNA-binding domain superfamily/Winged helix DNA-binding domain"/>
    <property type="match status" value="1"/>
</dbReference>
<dbReference type="InterPro" id="IPR036388">
    <property type="entry name" value="WH-like_DNA-bd_sf"/>
</dbReference>
<dbReference type="AlphaFoldDB" id="A0A4Q9KPS5"/>
<dbReference type="Pfam" id="PF01022">
    <property type="entry name" value="HTH_5"/>
    <property type="match status" value="1"/>
</dbReference>
<gene>
    <name evidence="5" type="ORF">ET996_03455</name>
</gene>
<keyword evidence="6" id="KW-1185">Reference proteome</keyword>
<dbReference type="SMART" id="SM00418">
    <property type="entry name" value="HTH_ARSR"/>
    <property type="match status" value="1"/>
</dbReference>
<dbReference type="GO" id="GO:0003677">
    <property type="term" value="F:DNA binding"/>
    <property type="evidence" value="ECO:0007669"/>
    <property type="project" value="UniProtKB-KW"/>
</dbReference>
<dbReference type="PROSITE" id="PS50987">
    <property type="entry name" value="HTH_ARSR_2"/>
    <property type="match status" value="1"/>
</dbReference>
<dbReference type="RefSeq" id="WP_131171145.1">
    <property type="nucleotide sequence ID" value="NZ_FXTL01000002.1"/>
</dbReference>
<proteinExistence type="predicted"/>
<comment type="caution">
    <text evidence="5">The sequence shown here is derived from an EMBL/GenBank/DDBJ whole genome shotgun (WGS) entry which is preliminary data.</text>
</comment>
<protein>
    <submittedName>
        <fullName evidence="5">ArsR family transcriptional regulator</fullName>
    </submittedName>
</protein>
<evidence type="ECO:0000256" key="1">
    <source>
        <dbReference type="ARBA" id="ARBA00023015"/>
    </source>
</evidence>
<dbReference type="EMBL" id="SDMR01000002">
    <property type="protein sequence ID" value="TBT96030.1"/>
    <property type="molecule type" value="Genomic_DNA"/>
</dbReference>
<accession>A0A4Q9KPS5</accession>
<dbReference type="NCBIfam" id="NF033788">
    <property type="entry name" value="HTH_metalloreg"/>
    <property type="match status" value="1"/>
</dbReference>
<reference evidence="5 6" key="1">
    <citation type="submission" date="2019-01" db="EMBL/GenBank/DDBJ databases">
        <title>Lactibacter flavus gen. nov., sp. nov., a novel bacterium of the family Propionibacteriaceae isolated from raw milk and dairy products.</title>
        <authorList>
            <person name="Huptas C."/>
            <person name="Wenning M."/>
            <person name="Breitenwieser F."/>
            <person name="Doll E."/>
            <person name="Von Neubeck M."/>
            <person name="Busse H.-J."/>
            <person name="Scherer S."/>
        </authorList>
    </citation>
    <scope>NUCLEOTIDE SEQUENCE [LARGE SCALE GENOMIC DNA]</scope>
    <source>
        <strain evidence="5 6">DSM 22130</strain>
    </source>
</reference>
<dbReference type="PANTHER" id="PTHR43132:SF2">
    <property type="entry name" value="ARSENICAL RESISTANCE OPERON REPRESSOR ARSR-RELATED"/>
    <property type="match status" value="1"/>
</dbReference>
<evidence type="ECO:0000259" key="4">
    <source>
        <dbReference type="PROSITE" id="PS50987"/>
    </source>
</evidence>
<dbReference type="Proteomes" id="UP000291933">
    <property type="component" value="Unassembled WGS sequence"/>
</dbReference>
<evidence type="ECO:0000256" key="2">
    <source>
        <dbReference type="ARBA" id="ARBA00023125"/>
    </source>
</evidence>